<proteinExistence type="predicted"/>
<comment type="caution">
    <text evidence="2">The sequence shown here is derived from an EMBL/GenBank/DDBJ whole genome shotgun (WGS) entry which is preliminary data.</text>
</comment>
<feature type="region of interest" description="Disordered" evidence="1">
    <location>
        <begin position="29"/>
        <end position="72"/>
    </location>
</feature>
<feature type="compositionally biased region" description="Polar residues" evidence="1">
    <location>
        <begin position="149"/>
        <end position="158"/>
    </location>
</feature>
<dbReference type="AlphaFoldDB" id="A0A7W7MV39"/>
<protein>
    <submittedName>
        <fullName evidence="2">Uncharacterized protein</fullName>
    </submittedName>
</protein>
<feature type="compositionally biased region" description="Gly residues" evidence="1">
    <location>
        <begin position="168"/>
        <end position="178"/>
    </location>
</feature>
<evidence type="ECO:0000313" key="3">
    <source>
        <dbReference type="Proteomes" id="UP000578112"/>
    </source>
</evidence>
<gene>
    <name evidence="2" type="ORF">BJ971_007825</name>
</gene>
<dbReference type="Proteomes" id="UP000578112">
    <property type="component" value="Unassembled WGS sequence"/>
</dbReference>
<feature type="region of interest" description="Disordered" evidence="1">
    <location>
        <begin position="149"/>
        <end position="207"/>
    </location>
</feature>
<name>A0A7W7MV39_9ACTN</name>
<organism evidence="2 3">
    <name type="scientific">Actinoplanes digitatis</name>
    <dbReference type="NCBI Taxonomy" id="1868"/>
    <lineage>
        <taxon>Bacteria</taxon>
        <taxon>Bacillati</taxon>
        <taxon>Actinomycetota</taxon>
        <taxon>Actinomycetes</taxon>
        <taxon>Micromonosporales</taxon>
        <taxon>Micromonosporaceae</taxon>
        <taxon>Actinoplanes</taxon>
    </lineage>
</organism>
<evidence type="ECO:0000256" key="1">
    <source>
        <dbReference type="SAM" id="MobiDB-lite"/>
    </source>
</evidence>
<feature type="region of interest" description="Disordered" evidence="1">
    <location>
        <begin position="222"/>
        <end position="289"/>
    </location>
</feature>
<feature type="compositionally biased region" description="Basic and acidic residues" evidence="1">
    <location>
        <begin position="184"/>
        <end position="200"/>
    </location>
</feature>
<accession>A0A7W7MV39</accession>
<sequence length="289" mass="29801">MAVEPAGAVAVEPAGAVAVEPAGAVAVEPAGAGRPAHPRGAGAGARAWPSSRPGDGRTQPRPSCPGPRAAGARCRIPADCRASWLVAPRGYRNLTTSPPGRSRWWTEATTVPGRTVQARSLRGIGECRVKVSTLCREITAHGVTPTATRLSVSSSNGRSPGKLELGLRGAGDPVGGEGQAAQRPGDRAGHHQRQRDHDQQQEQGAAAGRWVCGWSGGWRPDPASAANPTWRQRPACGNAPPAVGATRGRVDLPAPGQPGRPRHRAAPADAGPLPRAAIRCGTGPLWPTR</sequence>
<dbReference type="EMBL" id="JACHNH010000001">
    <property type="protein sequence ID" value="MBB4767269.1"/>
    <property type="molecule type" value="Genomic_DNA"/>
</dbReference>
<reference evidence="2 3" key="1">
    <citation type="submission" date="2020-08" db="EMBL/GenBank/DDBJ databases">
        <title>Sequencing the genomes of 1000 actinobacteria strains.</title>
        <authorList>
            <person name="Klenk H.-P."/>
        </authorList>
    </citation>
    <scope>NUCLEOTIDE SEQUENCE [LARGE SCALE GENOMIC DNA]</scope>
    <source>
        <strain evidence="2 3">DSM 43149</strain>
    </source>
</reference>
<keyword evidence="3" id="KW-1185">Reference proteome</keyword>
<feature type="compositionally biased region" description="Low complexity" evidence="1">
    <location>
        <begin position="29"/>
        <end position="47"/>
    </location>
</feature>
<evidence type="ECO:0000313" key="2">
    <source>
        <dbReference type="EMBL" id="MBB4767269.1"/>
    </source>
</evidence>